<feature type="transmembrane region" description="Helical" evidence="6">
    <location>
        <begin position="394"/>
        <end position="415"/>
    </location>
</feature>
<feature type="transmembrane region" description="Helical" evidence="6">
    <location>
        <begin position="95"/>
        <end position="114"/>
    </location>
</feature>
<feature type="transmembrane region" description="Helical" evidence="6">
    <location>
        <begin position="64"/>
        <end position="83"/>
    </location>
</feature>
<keyword evidence="4 6" id="KW-1133">Transmembrane helix</keyword>
<dbReference type="Pfam" id="PF03600">
    <property type="entry name" value="CitMHS"/>
    <property type="match status" value="1"/>
</dbReference>
<dbReference type="Proteomes" id="UP000297597">
    <property type="component" value="Unassembled WGS sequence"/>
</dbReference>
<gene>
    <name evidence="8" type="primary">sdcS</name>
    <name evidence="8" type="ORF">Pmgp_01490</name>
</gene>
<protein>
    <submittedName>
        <fullName evidence="8">Sodium-dependent dicarboxylate transporter SdcS</fullName>
    </submittedName>
</protein>
<evidence type="ECO:0000256" key="5">
    <source>
        <dbReference type="ARBA" id="ARBA00023136"/>
    </source>
</evidence>
<reference evidence="8 9" key="1">
    <citation type="journal article" date="2018" name="Environ. Microbiol.">
        <title>Novel energy conservation strategies and behaviour of Pelotomaculum schinkii driving syntrophic propionate catabolism.</title>
        <authorList>
            <person name="Hidalgo-Ahumada C.A.P."/>
            <person name="Nobu M.K."/>
            <person name="Narihiro T."/>
            <person name="Tamaki H."/>
            <person name="Liu W.T."/>
            <person name="Kamagata Y."/>
            <person name="Stams A.J.M."/>
            <person name="Imachi H."/>
            <person name="Sousa D.Z."/>
        </authorList>
    </citation>
    <scope>NUCLEOTIDE SEQUENCE [LARGE SCALE GENOMIC DNA]</scope>
    <source>
        <strain evidence="8 9">MGP</strain>
    </source>
</reference>
<dbReference type="PANTHER" id="PTHR10283">
    <property type="entry name" value="SOLUTE CARRIER FAMILY 13 MEMBER"/>
    <property type="match status" value="1"/>
</dbReference>
<feature type="transmembrane region" description="Helical" evidence="6">
    <location>
        <begin position="134"/>
        <end position="160"/>
    </location>
</feature>
<name>A0A4Y7RRQ6_9FIRM</name>
<dbReference type="EMBL" id="QFFZ01000012">
    <property type="protein sequence ID" value="TEB11694.1"/>
    <property type="molecule type" value="Genomic_DNA"/>
</dbReference>
<feature type="transmembrane region" description="Helical" evidence="6">
    <location>
        <begin position="12"/>
        <end position="31"/>
    </location>
</feature>
<feature type="transmembrane region" description="Helical" evidence="6">
    <location>
        <begin position="458"/>
        <end position="481"/>
    </location>
</feature>
<evidence type="ECO:0000256" key="1">
    <source>
        <dbReference type="ARBA" id="ARBA00004141"/>
    </source>
</evidence>
<evidence type="ECO:0000256" key="6">
    <source>
        <dbReference type="SAM" id="Phobius"/>
    </source>
</evidence>
<keyword evidence="5 6" id="KW-0472">Membrane</keyword>
<evidence type="ECO:0000256" key="4">
    <source>
        <dbReference type="ARBA" id="ARBA00022989"/>
    </source>
</evidence>
<feature type="transmembrane region" description="Helical" evidence="6">
    <location>
        <begin position="334"/>
        <end position="354"/>
    </location>
</feature>
<feature type="transmembrane region" description="Helical" evidence="6">
    <location>
        <begin position="180"/>
        <end position="197"/>
    </location>
</feature>
<keyword evidence="9" id="KW-1185">Reference proteome</keyword>
<dbReference type="RefSeq" id="WP_134213367.1">
    <property type="nucleotide sequence ID" value="NZ_QFFZ01000012.1"/>
</dbReference>
<dbReference type="GO" id="GO:0022857">
    <property type="term" value="F:transmembrane transporter activity"/>
    <property type="evidence" value="ECO:0007669"/>
    <property type="project" value="UniProtKB-ARBA"/>
</dbReference>
<feature type="transmembrane region" description="Helical" evidence="6">
    <location>
        <begin position="272"/>
        <end position="290"/>
    </location>
</feature>
<comment type="subcellular location">
    <subcellularLocation>
        <location evidence="1">Membrane</location>
        <topology evidence="1">Multi-pass membrane protein</topology>
    </subcellularLocation>
</comment>
<keyword evidence="3 6" id="KW-0812">Transmembrane</keyword>
<dbReference type="InterPro" id="IPR004680">
    <property type="entry name" value="Cit_transptr-like_dom"/>
</dbReference>
<evidence type="ECO:0000256" key="2">
    <source>
        <dbReference type="ARBA" id="ARBA00022448"/>
    </source>
</evidence>
<evidence type="ECO:0000256" key="3">
    <source>
        <dbReference type="ARBA" id="ARBA00022692"/>
    </source>
</evidence>
<evidence type="ECO:0000259" key="7">
    <source>
        <dbReference type="Pfam" id="PF03600"/>
    </source>
</evidence>
<evidence type="ECO:0000313" key="9">
    <source>
        <dbReference type="Proteomes" id="UP000297597"/>
    </source>
</evidence>
<keyword evidence="2" id="KW-0813">Transport</keyword>
<proteinExistence type="predicted"/>
<comment type="caution">
    <text evidence="8">The sequence shown here is derived from an EMBL/GenBank/DDBJ whole genome shotgun (WGS) entry which is preliminary data.</text>
</comment>
<dbReference type="OrthoDB" id="5445144at2"/>
<evidence type="ECO:0000313" key="8">
    <source>
        <dbReference type="EMBL" id="TEB11694.1"/>
    </source>
</evidence>
<sequence>MNIATKPERLVNISPVYLINCCIALALMIGFKFIPASAPLTPMGMSVIGIFLGMLYGWLVVGDFFWPSIAALVFLGLSGYMKISEAFTAGFGNSTVLLILFFFAFTNIIDNAGLTEYIAVWMTSRKFIQGRPYVLTLMVLLAIVVLSMMITMSAAVLVLFPIIKRISEVYGIKPGESWPIHMFVGVAFVGSTAYMLLPFKPLQAAVFANYQAISGTTIPYSPYFLIVVAMTIGAIIGTLALMKFVFKTDVSKIVNSKNALLESPPLTGYQKFIIGYFILVVFCMLFPTIAPKTWDITKTLNNIGNTGIMAISVVLWAAMKIVSRPTIPQLFSKNVTWSILFILAAALTIAGAISSKQTGISAWLVLVLTPIVSGKSAIVFVCLIALISCVLTNFANNIPTAALLTPIIYAIGTAVGLNDQAMVICMLFAANIGLITPPASTPAAIIHGDSEWVPGITAYKLGLTFSLYNVVLILLICYPLGGLLF</sequence>
<feature type="transmembrane region" description="Helical" evidence="6">
    <location>
        <begin position="360"/>
        <end position="387"/>
    </location>
</feature>
<feature type="transmembrane region" description="Helical" evidence="6">
    <location>
        <begin position="421"/>
        <end position="446"/>
    </location>
</feature>
<dbReference type="GO" id="GO:0005886">
    <property type="term" value="C:plasma membrane"/>
    <property type="evidence" value="ECO:0007669"/>
    <property type="project" value="TreeGrafter"/>
</dbReference>
<feature type="transmembrane region" description="Helical" evidence="6">
    <location>
        <begin position="38"/>
        <end position="58"/>
    </location>
</feature>
<accession>A0A4Y7RRQ6</accession>
<feature type="transmembrane region" description="Helical" evidence="6">
    <location>
        <begin position="223"/>
        <end position="246"/>
    </location>
</feature>
<organism evidence="8 9">
    <name type="scientific">Pelotomaculum propionicicum</name>
    <dbReference type="NCBI Taxonomy" id="258475"/>
    <lineage>
        <taxon>Bacteria</taxon>
        <taxon>Bacillati</taxon>
        <taxon>Bacillota</taxon>
        <taxon>Clostridia</taxon>
        <taxon>Eubacteriales</taxon>
        <taxon>Desulfotomaculaceae</taxon>
        <taxon>Pelotomaculum</taxon>
    </lineage>
</organism>
<dbReference type="AlphaFoldDB" id="A0A4Y7RRQ6"/>
<feature type="domain" description="Citrate transporter-like" evidence="7">
    <location>
        <begin position="68"/>
        <end position="424"/>
    </location>
</feature>
<feature type="transmembrane region" description="Helical" evidence="6">
    <location>
        <begin position="302"/>
        <end position="322"/>
    </location>
</feature>